<keyword evidence="2" id="KW-1185">Reference proteome</keyword>
<accession>A0A386Z8B3</accession>
<dbReference type="Proteomes" id="UP000267164">
    <property type="component" value="Chromosome"/>
</dbReference>
<dbReference type="KEGG" id="nyu:D7D52_08390"/>
<name>A0A386Z8B3_9NOCA</name>
<reference evidence="1 2" key="1">
    <citation type="submission" date="2018-09" db="EMBL/GenBank/DDBJ databases">
        <title>Nocardia yunnanensis sp. nov., an actinomycete isolated from a soil sample.</title>
        <authorList>
            <person name="Zhang J."/>
        </authorList>
    </citation>
    <scope>NUCLEOTIDE SEQUENCE [LARGE SCALE GENOMIC DNA]</scope>
    <source>
        <strain evidence="1 2">CFHS0054</strain>
    </source>
</reference>
<gene>
    <name evidence="1" type="ORF">D7D52_08390</name>
</gene>
<dbReference type="EMBL" id="CP032568">
    <property type="protein sequence ID" value="AYF73880.1"/>
    <property type="molecule type" value="Genomic_DNA"/>
</dbReference>
<protein>
    <submittedName>
        <fullName evidence="1">Uncharacterized protein</fullName>
    </submittedName>
</protein>
<evidence type="ECO:0000313" key="1">
    <source>
        <dbReference type="EMBL" id="AYF73880.1"/>
    </source>
</evidence>
<sequence>MSRAVRDGRRRWDGDHTVVPKLRSAERAGRIGVSRTKFVDIDHRGFRVLDDALDVWLAYLVEETGEVARTEAWLGDLAGSCRSSAADEWGDQISHALGGEIISS</sequence>
<organism evidence="1 2">
    <name type="scientific">Nocardia yunnanensis</name>
    <dbReference type="NCBI Taxonomy" id="2382165"/>
    <lineage>
        <taxon>Bacteria</taxon>
        <taxon>Bacillati</taxon>
        <taxon>Actinomycetota</taxon>
        <taxon>Actinomycetes</taxon>
        <taxon>Mycobacteriales</taxon>
        <taxon>Nocardiaceae</taxon>
        <taxon>Nocardia</taxon>
    </lineage>
</organism>
<dbReference type="AlphaFoldDB" id="A0A386Z8B3"/>
<evidence type="ECO:0000313" key="2">
    <source>
        <dbReference type="Proteomes" id="UP000267164"/>
    </source>
</evidence>
<proteinExistence type="predicted"/>